<dbReference type="PANTHER" id="PTHR45526">
    <property type="entry name" value="TRANSCRIPTIONAL REGULATORY PROTEIN DPIA"/>
    <property type="match status" value="1"/>
</dbReference>
<evidence type="ECO:0000313" key="5">
    <source>
        <dbReference type="EMBL" id="SHJ78167.1"/>
    </source>
</evidence>
<keyword evidence="6" id="KW-1185">Reference proteome</keyword>
<name>A0A1M6M410_9FIRM</name>
<feature type="modified residue" description="4-aspartylphosphate" evidence="3">
    <location>
        <position position="61"/>
    </location>
</feature>
<feature type="domain" description="Response regulatory" evidence="4">
    <location>
        <begin position="12"/>
        <end position="126"/>
    </location>
</feature>
<accession>A0A1M6M410</accession>
<dbReference type="SUPFAM" id="SSF52172">
    <property type="entry name" value="CheY-like"/>
    <property type="match status" value="1"/>
</dbReference>
<evidence type="ECO:0000256" key="1">
    <source>
        <dbReference type="ARBA" id="ARBA00018672"/>
    </source>
</evidence>
<dbReference type="PROSITE" id="PS50110">
    <property type="entry name" value="RESPONSE_REGULATORY"/>
    <property type="match status" value="1"/>
</dbReference>
<sequence>MKKNENIRNNIKIVIIDDEEDILYTIKEICSFGGYEALTATSGRKGYELCKQYRPQLVIVDYHMSDWDGLNTVKKIRALDPAISILVLTVDERQEISDRFIEVGATDFAIKPIKAPDLISRINVNIKIHEVTKKNIDDQANVFVEKGISPATLSLICDFLSKQEDGVTIEEITIGMNLAYQTVHRYVQYLMEQEKLELIPIYGQIGRPKNKYRII</sequence>
<protein>
    <recommendedName>
        <fullName evidence="1">Stage 0 sporulation protein A homolog</fullName>
    </recommendedName>
</protein>
<dbReference type="Proteomes" id="UP000242497">
    <property type="component" value="Unassembled WGS sequence"/>
</dbReference>
<dbReference type="RefSeq" id="WP_242939079.1">
    <property type="nucleotide sequence ID" value="NZ_FRAE01000013.1"/>
</dbReference>
<dbReference type="AlphaFoldDB" id="A0A1M6M410"/>
<evidence type="ECO:0000256" key="3">
    <source>
        <dbReference type="PROSITE-ProRule" id="PRU00169"/>
    </source>
</evidence>
<dbReference type="Gene3D" id="3.40.50.2300">
    <property type="match status" value="1"/>
</dbReference>
<dbReference type="CDD" id="cd00156">
    <property type="entry name" value="REC"/>
    <property type="match status" value="1"/>
</dbReference>
<dbReference type="InterPro" id="IPR051271">
    <property type="entry name" value="2C-system_Tx_regulators"/>
</dbReference>
<evidence type="ECO:0000313" key="6">
    <source>
        <dbReference type="Proteomes" id="UP000242497"/>
    </source>
</evidence>
<dbReference type="PANTHER" id="PTHR45526:SF1">
    <property type="entry name" value="TRANSCRIPTIONAL REGULATORY PROTEIN DCUR-RELATED"/>
    <property type="match status" value="1"/>
</dbReference>
<proteinExistence type="predicted"/>
<dbReference type="SMART" id="SM00448">
    <property type="entry name" value="REC"/>
    <property type="match status" value="1"/>
</dbReference>
<gene>
    <name evidence="5" type="ORF">SAMN02744037_00819</name>
</gene>
<dbReference type="InterPro" id="IPR011006">
    <property type="entry name" value="CheY-like_superfamily"/>
</dbReference>
<dbReference type="GO" id="GO:0000156">
    <property type="term" value="F:phosphorelay response regulator activity"/>
    <property type="evidence" value="ECO:0007669"/>
    <property type="project" value="TreeGrafter"/>
</dbReference>
<dbReference type="EMBL" id="FRAE01000013">
    <property type="protein sequence ID" value="SHJ78167.1"/>
    <property type="molecule type" value="Genomic_DNA"/>
</dbReference>
<dbReference type="STRING" id="1123349.SAMN02744037_00819"/>
<dbReference type="Pfam" id="PF00072">
    <property type="entry name" value="Response_reg"/>
    <property type="match status" value="1"/>
</dbReference>
<evidence type="ECO:0000259" key="4">
    <source>
        <dbReference type="PROSITE" id="PS50110"/>
    </source>
</evidence>
<reference evidence="6" key="1">
    <citation type="submission" date="2016-11" db="EMBL/GenBank/DDBJ databases">
        <authorList>
            <person name="Varghese N."/>
            <person name="Submissions S."/>
        </authorList>
    </citation>
    <scope>NUCLEOTIDE SEQUENCE [LARGE SCALE GENOMIC DNA]</scope>
    <source>
        <strain evidence="6">DSM 15518</strain>
    </source>
</reference>
<comment type="function">
    <text evidence="2">May play the central regulatory role in sporulation. It may be an element of the effector pathway responsible for the activation of sporulation genes in response to nutritional stress. Spo0A may act in concert with spo0H (a sigma factor) to control the expression of some genes that are critical to the sporulation process.</text>
</comment>
<evidence type="ECO:0000256" key="2">
    <source>
        <dbReference type="ARBA" id="ARBA00024867"/>
    </source>
</evidence>
<organism evidence="5 6">
    <name type="scientific">Tepidibacter formicigenes DSM 15518</name>
    <dbReference type="NCBI Taxonomy" id="1123349"/>
    <lineage>
        <taxon>Bacteria</taxon>
        <taxon>Bacillati</taxon>
        <taxon>Bacillota</taxon>
        <taxon>Clostridia</taxon>
        <taxon>Peptostreptococcales</taxon>
        <taxon>Peptostreptococcaceae</taxon>
        <taxon>Tepidibacter</taxon>
    </lineage>
</organism>
<keyword evidence="3" id="KW-0597">Phosphoprotein</keyword>
<dbReference type="InterPro" id="IPR001789">
    <property type="entry name" value="Sig_transdc_resp-reg_receiver"/>
</dbReference>